<dbReference type="Gene3D" id="1.10.357.10">
    <property type="entry name" value="Tetracycline Repressor, domain 2"/>
    <property type="match status" value="1"/>
</dbReference>
<evidence type="ECO:0000256" key="1">
    <source>
        <dbReference type="ARBA" id="ARBA00023015"/>
    </source>
</evidence>
<dbReference type="PROSITE" id="PS50977">
    <property type="entry name" value="HTH_TETR_2"/>
    <property type="match status" value="1"/>
</dbReference>
<feature type="domain" description="HTH tetR-type" evidence="5">
    <location>
        <begin position="1"/>
        <end position="61"/>
    </location>
</feature>
<evidence type="ECO:0000313" key="6">
    <source>
        <dbReference type="EMBL" id="OXS77993.1"/>
    </source>
</evidence>
<dbReference type="GO" id="GO:0000976">
    <property type="term" value="F:transcription cis-regulatory region binding"/>
    <property type="evidence" value="ECO:0007669"/>
    <property type="project" value="TreeGrafter"/>
</dbReference>
<evidence type="ECO:0000256" key="3">
    <source>
        <dbReference type="ARBA" id="ARBA00023163"/>
    </source>
</evidence>
<dbReference type="GO" id="GO:0003700">
    <property type="term" value="F:DNA-binding transcription factor activity"/>
    <property type="evidence" value="ECO:0007669"/>
    <property type="project" value="TreeGrafter"/>
</dbReference>
<evidence type="ECO:0000256" key="4">
    <source>
        <dbReference type="PROSITE-ProRule" id="PRU00335"/>
    </source>
</evidence>
<dbReference type="EMBL" id="MWSK01000004">
    <property type="protein sequence ID" value="OXS77993.1"/>
    <property type="molecule type" value="Genomic_DNA"/>
</dbReference>
<dbReference type="Proteomes" id="UP000215545">
    <property type="component" value="Unassembled WGS sequence"/>
</dbReference>
<gene>
    <name evidence="6" type="ORF">B1B05_10330</name>
    <name evidence="7" type="ORF">SAMN05443094_104230</name>
</gene>
<organism evidence="7 8">
    <name type="scientific">Domibacillus enclensis</name>
    <dbReference type="NCBI Taxonomy" id="1017273"/>
    <lineage>
        <taxon>Bacteria</taxon>
        <taxon>Bacillati</taxon>
        <taxon>Bacillota</taxon>
        <taxon>Bacilli</taxon>
        <taxon>Bacillales</taxon>
        <taxon>Bacillaceae</taxon>
        <taxon>Domibacillus</taxon>
    </lineage>
</organism>
<name>A0A1N6WNM5_9BACI</name>
<dbReference type="InterPro" id="IPR009057">
    <property type="entry name" value="Homeodomain-like_sf"/>
</dbReference>
<evidence type="ECO:0000313" key="8">
    <source>
        <dbReference type="Proteomes" id="UP000186385"/>
    </source>
</evidence>
<keyword evidence="9" id="KW-1185">Reference proteome</keyword>
<dbReference type="Pfam" id="PF00440">
    <property type="entry name" value="TetR_N"/>
    <property type="match status" value="1"/>
</dbReference>
<dbReference type="PANTHER" id="PTHR30055:SF238">
    <property type="entry name" value="MYCOFACTOCIN BIOSYNTHESIS TRANSCRIPTIONAL REGULATOR MFTR-RELATED"/>
    <property type="match status" value="1"/>
</dbReference>
<reference evidence="7 8" key="1">
    <citation type="submission" date="2017-01" db="EMBL/GenBank/DDBJ databases">
        <authorList>
            <person name="Mah S.A."/>
            <person name="Swanson W.J."/>
            <person name="Moy G.W."/>
            <person name="Vacquier V.D."/>
        </authorList>
    </citation>
    <scope>NUCLEOTIDE SEQUENCE [LARGE SCALE GENOMIC DNA]</scope>
    <source>
        <strain evidence="7 8">NIO-1016</strain>
    </source>
</reference>
<dbReference type="EMBL" id="FTLX01000004">
    <property type="protein sequence ID" value="SIQ91655.1"/>
    <property type="molecule type" value="Genomic_DNA"/>
</dbReference>
<dbReference type="Gene3D" id="1.10.10.60">
    <property type="entry name" value="Homeodomain-like"/>
    <property type="match status" value="1"/>
</dbReference>
<dbReference type="AlphaFoldDB" id="A0A1N6WNM5"/>
<keyword evidence="3" id="KW-0804">Transcription</keyword>
<dbReference type="PRINTS" id="PR00455">
    <property type="entry name" value="HTHTETR"/>
</dbReference>
<keyword evidence="1" id="KW-0805">Transcription regulation</keyword>
<evidence type="ECO:0000313" key="9">
    <source>
        <dbReference type="Proteomes" id="UP000215545"/>
    </source>
</evidence>
<evidence type="ECO:0000256" key="2">
    <source>
        <dbReference type="ARBA" id="ARBA00023125"/>
    </source>
</evidence>
<sequence length="180" mass="21064">MKMKEKIKQEAASLFAEHGYAGTSLAQISERVGIKKPSLYAHYKSKDHLFEVLAEEAFEAEQQRIATTEDLYELLSSMLHLYEQDARFRFLVTSSFFSPDFLKKEIMAQYDVLLQSLEGKIYGFERIPDDQKEDAAVMYTLIFDSIAVELCYGTKKRSEKRLDTAWRVFTHYFLKEQEKK</sequence>
<dbReference type="SUPFAM" id="SSF46689">
    <property type="entry name" value="Homeodomain-like"/>
    <property type="match status" value="1"/>
</dbReference>
<feature type="DNA-binding region" description="H-T-H motif" evidence="4">
    <location>
        <begin position="24"/>
        <end position="43"/>
    </location>
</feature>
<dbReference type="InterPro" id="IPR050109">
    <property type="entry name" value="HTH-type_TetR-like_transc_reg"/>
</dbReference>
<accession>A0A1N6WNM5</accession>
<proteinExistence type="predicted"/>
<protein>
    <submittedName>
        <fullName evidence="7">Transcriptional regulator, TetR family</fullName>
    </submittedName>
</protein>
<dbReference type="InterPro" id="IPR001647">
    <property type="entry name" value="HTH_TetR"/>
</dbReference>
<keyword evidence="2 4" id="KW-0238">DNA-binding</keyword>
<evidence type="ECO:0000259" key="5">
    <source>
        <dbReference type="PROSITE" id="PS50977"/>
    </source>
</evidence>
<dbReference type="Proteomes" id="UP000186385">
    <property type="component" value="Unassembled WGS sequence"/>
</dbReference>
<evidence type="ECO:0000313" key="7">
    <source>
        <dbReference type="EMBL" id="SIQ91655.1"/>
    </source>
</evidence>
<reference evidence="6" key="3">
    <citation type="submission" date="2017-03" db="EMBL/GenBank/DDBJ databases">
        <authorList>
            <person name="Dastager S.G."/>
            <person name="Neurgaonkar P.S."/>
            <person name="Dharne M.S."/>
        </authorList>
    </citation>
    <scope>NUCLEOTIDE SEQUENCE</scope>
    <source>
        <strain evidence="6">DSM 25145</strain>
    </source>
</reference>
<dbReference type="PANTHER" id="PTHR30055">
    <property type="entry name" value="HTH-TYPE TRANSCRIPTIONAL REGULATOR RUTR"/>
    <property type="match status" value="1"/>
</dbReference>
<dbReference type="STRING" id="1017273.SAMN05443094_104230"/>
<reference evidence="9" key="2">
    <citation type="submission" date="2017-03" db="EMBL/GenBank/DDBJ databases">
        <title>Bacillus sp. V-88(T) DSM27956, whole genome shotgun sequencing project.</title>
        <authorList>
            <person name="Dastager S.G."/>
            <person name="Neurgaonkar P.S."/>
            <person name="Dharne M.S."/>
        </authorList>
    </citation>
    <scope>NUCLEOTIDE SEQUENCE [LARGE SCALE GENOMIC DNA]</scope>
    <source>
        <strain evidence="9">DSM 25145</strain>
    </source>
</reference>